<dbReference type="AlphaFoldDB" id="A0A2M7THE8"/>
<sequence length="290" mass="31757">MFRQTPMVFVVLLIALVFSGCVEKSPQEASQQLGQQQSVQTAGQQSPQVQSSTITVASQTTEVTTDEGRKIHVTVNWTMPALVWNAALAQNNESAISNAIMPSKQYTIAPGEQITVQYWAFVYYNLSYLESVVDGSRTPPTPTIYSANRFVPADAKVGYIQFEQTLENHGGITHHSGEKRIRFDNPNKSDDQFWSINETRPNSIDIAFASVIASNNDCGLYPMYASTIHDVDTKNNTVTVSFKSTAIVQGIDVGMLHLGSPPPGVQKIPDEYFTSSGTADECNHTVTVGK</sequence>
<evidence type="ECO:0000313" key="2">
    <source>
        <dbReference type="Proteomes" id="UP000228920"/>
    </source>
</evidence>
<organism evidence="1 2">
    <name type="scientific">candidate division WWE3 bacterium CG_4_10_14_0_2_um_filter_41_14</name>
    <dbReference type="NCBI Taxonomy" id="1975072"/>
    <lineage>
        <taxon>Bacteria</taxon>
        <taxon>Katanobacteria</taxon>
    </lineage>
</organism>
<accession>A0A2M7THE8</accession>
<dbReference type="PROSITE" id="PS51257">
    <property type="entry name" value="PROKAR_LIPOPROTEIN"/>
    <property type="match status" value="1"/>
</dbReference>
<evidence type="ECO:0000313" key="1">
    <source>
        <dbReference type="EMBL" id="PIZ45660.1"/>
    </source>
</evidence>
<dbReference type="Proteomes" id="UP000228920">
    <property type="component" value="Unassembled WGS sequence"/>
</dbReference>
<dbReference type="EMBL" id="PFNL01000126">
    <property type="protein sequence ID" value="PIZ45660.1"/>
    <property type="molecule type" value="Genomic_DNA"/>
</dbReference>
<comment type="caution">
    <text evidence="1">The sequence shown here is derived from an EMBL/GenBank/DDBJ whole genome shotgun (WGS) entry which is preliminary data.</text>
</comment>
<name>A0A2M7THE8_UNCKA</name>
<gene>
    <name evidence="1" type="ORF">COY32_04875</name>
</gene>
<reference evidence="2" key="1">
    <citation type="submission" date="2017-09" db="EMBL/GenBank/DDBJ databases">
        <title>Depth-based differentiation of microbial function through sediment-hosted aquifers and enrichment of novel symbionts in the deep terrestrial subsurface.</title>
        <authorList>
            <person name="Probst A.J."/>
            <person name="Ladd B."/>
            <person name="Jarett J.K."/>
            <person name="Geller-Mcgrath D.E."/>
            <person name="Sieber C.M.K."/>
            <person name="Emerson J.B."/>
            <person name="Anantharaman K."/>
            <person name="Thomas B.C."/>
            <person name="Malmstrom R."/>
            <person name="Stieglmeier M."/>
            <person name="Klingl A."/>
            <person name="Woyke T."/>
            <person name="Ryan C.M."/>
            <person name="Banfield J.F."/>
        </authorList>
    </citation>
    <scope>NUCLEOTIDE SEQUENCE [LARGE SCALE GENOMIC DNA]</scope>
</reference>
<proteinExistence type="predicted"/>
<protein>
    <submittedName>
        <fullName evidence="1">Uncharacterized protein</fullName>
    </submittedName>
</protein>